<proteinExistence type="predicted"/>
<keyword evidence="3" id="KW-0804">Transcription</keyword>
<dbReference type="SMART" id="SM00066">
    <property type="entry name" value="GAL4"/>
    <property type="match status" value="1"/>
</dbReference>
<evidence type="ECO:0000259" key="6">
    <source>
        <dbReference type="PROSITE" id="PS50048"/>
    </source>
</evidence>
<dbReference type="Pfam" id="PF11951">
    <property type="entry name" value="Fungal_trans_2"/>
    <property type="match status" value="1"/>
</dbReference>
<keyword evidence="8" id="KW-1185">Reference proteome</keyword>
<dbReference type="SUPFAM" id="SSF57701">
    <property type="entry name" value="Zn2/Cys6 DNA-binding domain"/>
    <property type="match status" value="1"/>
</dbReference>
<evidence type="ECO:0000256" key="1">
    <source>
        <dbReference type="ARBA" id="ARBA00023015"/>
    </source>
</evidence>
<evidence type="ECO:0000313" key="7">
    <source>
        <dbReference type="EMBL" id="KAL2833697.1"/>
    </source>
</evidence>
<comment type="caution">
    <text evidence="7">The sequence shown here is derived from an EMBL/GenBank/DDBJ whole genome shotgun (WGS) entry which is preliminary data.</text>
</comment>
<keyword evidence="2" id="KW-0238">DNA-binding</keyword>
<evidence type="ECO:0000256" key="3">
    <source>
        <dbReference type="ARBA" id="ARBA00023163"/>
    </source>
</evidence>
<evidence type="ECO:0000256" key="4">
    <source>
        <dbReference type="ARBA" id="ARBA00023242"/>
    </source>
</evidence>
<accession>A0ABR4J3Q7</accession>
<dbReference type="CDD" id="cd00067">
    <property type="entry name" value="GAL4"/>
    <property type="match status" value="1"/>
</dbReference>
<dbReference type="InterPro" id="IPR001138">
    <property type="entry name" value="Zn2Cys6_DnaBD"/>
</dbReference>
<dbReference type="PANTHER" id="PTHR47784">
    <property type="entry name" value="STEROL UPTAKE CONTROL PROTEIN 2"/>
    <property type="match status" value="1"/>
</dbReference>
<dbReference type="InterPro" id="IPR021858">
    <property type="entry name" value="Fun_TF"/>
</dbReference>
<keyword evidence="1" id="KW-0805">Transcription regulation</keyword>
<dbReference type="PROSITE" id="PS00463">
    <property type="entry name" value="ZN2_CY6_FUNGAL_1"/>
    <property type="match status" value="1"/>
</dbReference>
<dbReference type="Pfam" id="PF00172">
    <property type="entry name" value="Zn_clus"/>
    <property type="match status" value="1"/>
</dbReference>
<evidence type="ECO:0000256" key="5">
    <source>
        <dbReference type="SAM" id="MobiDB-lite"/>
    </source>
</evidence>
<evidence type="ECO:0000256" key="2">
    <source>
        <dbReference type="ARBA" id="ARBA00023125"/>
    </source>
</evidence>
<dbReference type="EMBL" id="JBFXLS010000003">
    <property type="protein sequence ID" value="KAL2833697.1"/>
    <property type="molecule type" value="Genomic_DNA"/>
</dbReference>
<feature type="compositionally biased region" description="Low complexity" evidence="5">
    <location>
        <begin position="116"/>
        <end position="134"/>
    </location>
</feature>
<evidence type="ECO:0000313" key="8">
    <source>
        <dbReference type="Proteomes" id="UP001610335"/>
    </source>
</evidence>
<protein>
    <recommendedName>
        <fullName evidence="6">Zn(2)-C6 fungal-type domain-containing protein</fullName>
    </recommendedName>
</protein>
<dbReference type="Proteomes" id="UP001610335">
    <property type="component" value="Unassembled WGS sequence"/>
</dbReference>
<name>A0ABR4J3Q7_9EURO</name>
<dbReference type="PANTHER" id="PTHR47784:SF7">
    <property type="entry name" value="ZN(II)2CYS6 TRANSCRIPTION FACTOR (EUROFUNG)"/>
    <property type="match status" value="1"/>
</dbReference>
<dbReference type="InterPro" id="IPR053157">
    <property type="entry name" value="Sterol_Uptake_Regulator"/>
</dbReference>
<organism evidence="7 8">
    <name type="scientific">Aspergillus cavernicola</name>
    <dbReference type="NCBI Taxonomy" id="176166"/>
    <lineage>
        <taxon>Eukaryota</taxon>
        <taxon>Fungi</taxon>
        <taxon>Dikarya</taxon>
        <taxon>Ascomycota</taxon>
        <taxon>Pezizomycotina</taxon>
        <taxon>Eurotiomycetes</taxon>
        <taxon>Eurotiomycetidae</taxon>
        <taxon>Eurotiales</taxon>
        <taxon>Aspergillaceae</taxon>
        <taxon>Aspergillus</taxon>
        <taxon>Aspergillus subgen. Nidulantes</taxon>
    </lineage>
</organism>
<keyword evidence="4" id="KW-0539">Nucleus</keyword>
<feature type="compositionally biased region" description="Basic residues" evidence="5">
    <location>
        <begin position="57"/>
        <end position="66"/>
    </location>
</feature>
<reference evidence="7 8" key="1">
    <citation type="submission" date="2024-07" db="EMBL/GenBank/DDBJ databases">
        <title>Section-level genome sequencing and comparative genomics of Aspergillus sections Usti and Cavernicolus.</title>
        <authorList>
            <consortium name="Lawrence Berkeley National Laboratory"/>
            <person name="Nybo J.L."/>
            <person name="Vesth T.C."/>
            <person name="Theobald S."/>
            <person name="Frisvad J.C."/>
            <person name="Larsen T.O."/>
            <person name="Kjaerboelling I."/>
            <person name="Rothschild-Mancinelli K."/>
            <person name="Lyhne E.K."/>
            <person name="Kogle M.E."/>
            <person name="Barry K."/>
            <person name="Clum A."/>
            <person name="Na H."/>
            <person name="Ledsgaard L."/>
            <person name="Lin J."/>
            <person name="Lipzen A."/>
            <person name="Kuo A."/>
            <person name="Riley R."/>
            <person name="Mondo S."/>
            <person name="LaButti K."/>
            <person name="Haridas S."/>
            <person name="Pangalinan J."/>
            <person name="Salamov A.A."/>
            <person name="Simmons B.A."/>
            <person name="Magnuson J.K."/>
            <person name="Chen J."/>
            <person name="Drula E."/>
            <person name="Henrissat B."/>
            <person name="Wiebenga A."/>
            <person name="Lubbers R.J."/>
            <person name="Gomes A.C."/>
            <person name="Makela M.R."/>
            <person name="Stajich J."/>
            <person name="Grigoriev I.V."/>
            <person name="Mortensen U.H."/>
            <person name="De vries R.P."/>
            <person name="Baker S.E."/>
            <person name="Andersen M.R."/>
        </authorList>
    </citation>
    <scope>NUCLEOTIDE SEQUENCE [LARGE SCALE GENOMIC DNA]</scope>
    <source>
        <strain evidence="7 8">CBS 600.67</strain>
    </source>
</reference>
<gene>
    <name evidence="7" type="ORF">BDW59DRAFT_179422</name>
</gene>
<dbReference type="PROSITE" id="PS50048">
    <property type="entry name" value="ZN2_CY6_FUNGAL_2"/>
    <property type="match status" value="1"/>
</dbReference>
<feature type="domain" description="Zn(2)-C6 fungal-type" evidence="6">
    <location>
        <begin position="69"/>
        <end position="99"/>
    </location>
</feature>
<dbReference type="InterPro" id="IPR036864">
    <property type="entry name" value="Zn2-C6_fun-type_DNA-bd_sf"/>
</dbReference>
<dbReference type="Gene3D" id="4.10.240.10">
    <property type="entry name" value="Zn(2)-C6 fungal-type DNA-binding domain"/>
    <property type="match status" value="1"/>
</dbReference>
<sequence length="492" mass="55960">MMQMEYTPDSPGFLIPPPSFRYSPLALSGDDLLLTGTTTTPSAHIISKASTQQPRTNRVKRPHTKSRRGCFNCKSRRIKCQETKPACANCIHKDLDCAYRTQGDRERGLVVGDQRQPQTQSQSQSPKTAQSSSPGLSASPRISATPFTGDDLRFWHHFLVDARPHLPFGDEETWLSEIPALAHDCPYLLHAMLSLGASHCSLITPRGYQYTAVAIAHRGKALKALGTILAKGDNCTVLEMDGALATCYTLTFQAHHMSDGVVDFAVMVRGCGLVTDWYFQQSRESKIFNLRSQETMVQLITSWLPWEPQSLNDQGTIATCIAALDRLQPLLQTPEHHAFYDGLRLGYESLLISCRHAFMRLTSIYASWARMDNVEFLTFIAPGNHVSRALFIHYITFDAFMRPVYMELARERNLKYSGGHFLIYRWAETVYQGLPESMQELVHDQFQHLGLYLIPEIEFLRETFPQWKYELIGFIAWLRKRVPSEMLELYNI</sequence>
<feature type="region of interest" description="Disordered" evidence="5">
    <location>
        <begin position="112"/>
        <end position="142"/>
    </location>
</feature>
<feature type="region of interest" description="Disordered" evidence="5">
    <location>
        <begin position="43"/>
        <end position="66"/>
    </location>
</feature>